<feature type="compositionally biased region" description="Basic and acidic residues" evidence="7">
    <location>
        <begin position="1"/>
        <end position="11"/>
    </location>
</feature>
<feature type="domain" description="RRM" evidence="8">
    <location>
        <begin position="357"/>
        <end position="431"/>
    </location>
</feature>
<dbReference type="GO" id="GO:0003723">
    <property type="term" value="F:RNA binding"/>
    <property type="evidence" value="ECO:0007669"/>
    <property type="project" value="UniProtKB-UniRule"/>
</dbReference>
<dbReference type="Gene3D" id="3.30.70.330">
    <property type="match status" value="2"/>
</dbReference>
<dbReference type="CDD" id="cd21544">
    <property type="entry name" value="SPOC_RBM15-like"/>
    <property type="match status" value="1"/>
</dbReference>
<keyword evidence="11" id="KW-1185">Reference proteome</keyword>
<feature type="compositionally biased region" description="Basic and acidic residues" evidence="7">
    <location>
        <begin position="489"/>
        <end position="498"/>
    </location>
</feature>
<keyword evidence="3" id="KW-0597">Phosphoprotein</keyword>
<dbReference type="SUPFAM" id="SSF54928">
    <property type="entry name" value="RNA-binding domain, RBD"/>
    <property type="match status" value="1"/>
</dbReference>
<reference evidence="10 11" key="1">
    <citation type="journal article" date="2019" name="Gigascience">
        <title>Whole-genome sequence of the oriental lung fluke Paragonimus westermani.</title>
        <authorList>
            <person name="Oey H."/>
            <person name="Zakrzewski M."/>
            <person name="Narain K."/>
            <person name="Devi K.R."/>
            <person name="Agatsuma T."/>
            <person name="Nawaratna S."/>
            <person name="Gobert G.N."/>
            <person name="Jones M.K."/>
            <person name="Ragan M.A."/>
            <person name="McManus D.P."/>
            <person name="Krause L."/>
        </authorList>
    </citation>
    <scope>NUCLEOTIDE SEQUENCE [LARGE SCALE GENOMIC DNA]</scope>
    <source>
        <strain evidence="10 11">IND2009</strain>
    </source>
</reference>
<feature type="domain" description="SPOC" evidence="9">
    <location>
        <begin position="573"/>
        <end position="786"/>
    </location>
</feature>
<evidence type="ECO:0000256" key="5">
    <source>
        <dbReference type="ARBA" id="ARBA00023242"/>
    </source>
</evidence>
<dbReference type="PANTHER" id="PTHR23189">
    <property type="entry name" value="RNA RECOGNITION MOTIF-CONTAINING"/>
    <property type="match status" value="1"/>
</dbReference>
<dbReference type="Pfam" id="PF00076">
    <property type="entry name" value="RRM_1"/>
    <property type="match status" value="1"/>
</dbReference>
<evidence type="ECO:0000256" key="6">
    <source>
        <dbReference type="PROSITE-ProRule" id="PRU00176"/>
    </source>
</evidence>
<evidence type="ECO:0000256" key="3">
    <source>
        <dbReference type="ARBA" id="ARBA00022553"/>
    </source>
</evidence>
<dbReference type="InterPro" id="IPR000504">
    <property type="entry name" value="RRM_dom"/>
</dbReference>
<name>A0A5J4NIN5_9TREM</name>
<dbReference type="EMBL" id="QNGE01002562">
    <property type="protein sequence ID" value="KAA3675372.1"/>
    <property type="molecule type" value="Genomic_DNA"/>
</dbReference>
<feature type="compositionally biased region" description="Polar residues" evidence="7">
    <location>
        <begin position="470"/>
        <end position="480"/>
    </location>
</feature>
<dbReference type="InterPro" id="IPR010912">
    <property type="entry name" value="SPOC_met"/>
</dbReference>
<feature type="compositionally biased region" description="Polar residues" evidence="7">
    <location>
        <begin position="28"/>
        <end position="38"/>
    </location>
</feature>
<evidence type="ECO:0000313" key="10">
    <source>
        <dbReference type="EMBL" id="KAA3675372.1"/>
    </source>
</evidence>
<feature type="compositionally biased region" description="Polar residues" evidence="7">
    <location>
        <begin position="615"/>
        <end position="626"/>
    </location>
</feature>
<evidence type="ECO:0000313" key="11">
    <source>
        <dbReference type="Proteomes" id="UP000324629"/>
    </source>
</evidence>
<dbReference type="PROSITE" id="PS50917">
    <property type="entry name" value="SPOC"/>
    <property type="match status" value="1"/>
</dbReference>
<sequence length="789" mass="86752">MKRHGFAEHFPHSKRPRSKVTGDDVTENEFNVSGPSYSHRQRKSLLSRPSSNDSRTYHDLEQSYRDGKKSRTFHRSAASQISVSGRTSNAVSKYEENSTRFNNASSSSLSRSIFQTSLGRVDPVLAAAAAAAVLNAGLVPQTSSADMTGFASGSTSTPSASAVAAVAAAAMNAAAMAAALGVGNMSNPSGRQLPQVNKSFNSGGSGTYRPVQPSSHRGSRTSTLPRKRPMLASSSMVRNSPPPQRRDRDSSNSSHVRFPHHLDHRNPEDDPTATRTLFVGNLMPEITEADLRSLFERYGFIEDIDIKRRDPESGVNAYAFIRFINLDMAHRAKVDMSGQLIGQFTCKIGYGKVLPTRCLWIGGLGPWITYPTFATLVEEFGPTEKIIWPSGKNYANVLFPNVEMAIVAADALRGYPLGGEHRRIRVDFTDESHMIRDPLKRRCLPGSGGIVDRSSRREVIRHVLSHERTPSNSSDLVNTHYQRRTKRDHRSDSDDPRRVASLAVLKSESSRKPVRPSREGLSSKRKFRGSTPSDEEPQAPAKLPKSPKHTNSENTTQSTKFNALVTQQNAVNVDQLAACLPTAWEGAFFLKSSSFPCRMHMLRGDQSLVDQFMSNRENPSHSSASKNSRESRNSCNDKGGDLMCLRITQRMKLDPLKLEDVSQRISTAGNSGFCVLLAVASPTSVPNSAYASSGVEHPETVKQPQRPLRNLISYLRTKDSAGVVLLNPLQPSHAATVTSDNHSVTGVLHAFPPCDFAFDLLKEHAQRLQREYTKDDHLVILLIRSTGAV</sequence>
<feature type="domain" description="RRM" evidence="8">
    <location>
        <begin position="275"/>
        <end position="353"/>
    </location>
</feature>
<feature type="region of interest" description="Disordered" evidence="7">
    <location>
        <begin position="1"/>
        <end position="78"/>
    </location>
</feature>
<dbReference type="InterPro" id="IPR016194">
    <property type="entry name" value="SPOC-like_C_dom_sf"/>
</dbReference>
<dbReference type="InterPro" id="IPR012921">
    <property type="entry name" value="SPOC_C"/>
</dbReference>
<gene>
    <name evidence="10" type="ORF">DEA37_0000174</name>
</gene>
<dbReference type="Proteomes" id="UP000324629">
    <property type="component" value="Unassembled WGS sequence"/>
</dbReference>
<dbReference type="InterPro" id="IPR035979">
    <property type="entry name" value="RBD_domain_sf"/>
</dbReference>
<feature type="region of interest" description="Disordered" evidence="7">
    <location>
        <begin position="189"/>
        <end position="273"/>
    </location>
</feature>
<keyword evidence="5" id="KW-0539">Nucleus</keyword>
<dbReference type="InterPro" id="IPR012677">
    <property type="entry name" value="Nucleotide-bd_a/b_plait_sf"/>
</dbReference>
<evidence type="ECO:0000256" key="1">
    <source>
        <dbReference type="ARBA" id="ARBA00004123"/>
    </source>
</evidence>
<dbReference type="SMART" id="SM00360">
    <property type="entry name" value="RRM"/>
    <property type="match status" value="2"/>
</dbReference>
<feature type="region of interest" description="Disordered" evidence="7">
    <location>
        <begin position="615"/>
        <end position="637"/>
    </location>
</feature>
<accession>A0A5J4NIN5</accession>
<dbReference type="AlphaFoldDB" id="A0A5J4NIN5"/>
<evidence type="ECO:0000256" key="2">
    <source>
        <dbReference type="ARBA" id="ARBA00005387"/>
    </source>
</evidence>
<comment type="caution">
    <text evidence="10">The sequence shown here is derived from an EMBL/GenBank/DDBJ whole genome shotgun (WGS) entry which is preliminary data.</text>
</comment>
<comment type="subcellular location">
    <subcellularLocation>
        <location evidence="1">Nucleus</location>
    </subcellularLocation>
</comment>
<organism evidence="10 11">
    <name type="scientific">Paragonimus westermani</name>
    <dbReference type="NCBI Taxonomy" id="34504"/>
    <lineage>
        <taxon>Eukaryota</taxon>
        <taxon>Metazoa</taxon>
        <taxon>Spiralia</taxon>
        <taxon>Lophotrochozoa</taxon>
        <taxon>Platyhelminthes</taxon>
        <taxon>Trematoda</taxon>
        <taxon>Digenea</taxon>
        <taxon>Plagiorchiida</taxon>
        <taxon>Troglotremata</taxon>
        <taxon>Troglotrematidae</taxon>
        <taxon>Paragonimus</taxon>
    </lineage>
</organism>
<keyword evidence="4 6" id="KW-0694">RNA-binding</keyword>
<evidence type="ECO:0000256" key="7">
    <source>
        <dbReference type="SAM" id="MobiDB-lite"/>
    </source>
</evidence>
<dbReference type="Gene3D" id="2.40.290.10">
    <property type="match status" value="1"/>
</dbReference>
<feature type="compositionally biased region" description="Polar residues" evidence="7">
    <location>
        <begin position="212"/>
        <end position="224"/>
    </location>
</feature>
<dbReference type="Pfam" id="PF07744">
    <property type="entry name" value="SPOC"/>
    <property type="match status" value="1"/>
</dbReference>
<dbReference type="PROSITE" id="PS50102">
    <property type="entry name" value="RRM"/>
    <property type="match status" value="2"/>
</dbReference>
<dbReference type="SUPFAM" id="SSF100939">
    <property type="entry name" value="SPOC domain-like"/>
    <property type="match status" value="1"/>
</dbReference>
<feature type="region of interest" description="Disordered" evidence="7">
    <location>
        <begin position="464"/>
        <end position="556"/>
    </location>
</feature>
<dbReference type="GO" id="GO:0005634">
    <property type="term" value="C:nucleus"/>
    <property type="evidence" value="ECO:0007669"/>
    <property type="project" value="UniProtKB-SubCell"/>
</dbReference>
<evidence type="ECO:0000259" key="8">
    <source>
        <dbReference type="PROSITE" id="PS50102"/>
    </source>
</evidence>
<proteinExistence type="inferred from homology"/>
<comment type="similarity">
    <text evidence="2">Belongs to the RRM Spen family.</text>
</comment>
<feature type="compositionally biased region" description="Basic and acidic residues" evidence="7">
    <location>
        <begin position="55"/>
        <end position="69"/>
    </location>
</feature>
<protein>
    <submittedName>
        <fullName evidence="10">RNA-binding protein 15</fullName>
    </submittedName>
</protein>
<feature type="compositionally biased region" description="Basic and acidic residues" evidence="7">
    <location>
        <begin position="508"/>
        <end position="522"/>
    </location>
</feature>
<evidence type="ECO:0000259" key="9">
    <source>
        <dbReference type="PROSITE" id="PS50917"/>
    </source>
</evidence>
<feature type="compositionally biased region" description="Polar residues" evidence="7">
    <location>
        <begin position="189"/>
        <end position="202"/>
    </location>
</feature>
<evidence type="ECO:0000256" key="4">
    <source>
        <dbReference type="ARBA" id="ARBA00022884"/>
    </source>
</evidence>